<dbReference type="GO" id="GO:0045087">
    <property type="term" value="P:innate immune response"/>
    <property type="evidence" value="ECO:0007669"/>
    <property type="project" value="TreeGrafter"/>
</dbReference>
<dbReference type="SUPFAM" id="SSF48403">
    <property type="entry name" value="Ankyrin repeat"/>
    <property type="match status" value="1"/>
</dbReference>
<dbReference type="InterPro" id="IPR002110">
    <property type="entry name" value="Ankyrin_rpt"/>
</dbReference>
<evidence type="ECO:0000313" key="7">
    <source>
        <dbReference type="Proteomes" id="UP000663852"/>
    </source>
</evidence>
<dbReference type="GO" id="GO:0005737">
    <property type="term" value="C:cytoplasm"/>
    <property type="evidence" value="ECO:0007669"/>
    <property type="project" value="TreeGrafter"/>
</dbReference>
<evidence type="ECO:0000313" key="4">
    <source>
        <dbReference type="EMBL" id="CAF0885003.1"/>
    </source>
</evidence>
<feature type="repeat" description="ANK" evidence="3">
    <location>
        <begin position="135"/>
        <end position="171"/>
    </location>
</feature>
<keyword evidence="6" id="KW-1185">Reference proteome</keyword>
<dbReference type="Gene3D" id="1.25.40.20">
    <property type="entry name" value="Ankyrin repeat-containing domain"/>
    <property type="match status" value="1"/>
</dbReference>
<keyword evidence="1" id="KW-0677">Repeat</keyword>
<evidence type="ECO:0000256" key="2">
    <source>
        <dbReference type="ARBA" id="ARBA00023043"/>
    </source>
</evidence>
<dbReference type="EMBL" id="CAJNOR010003775">
    <property type="protein sequence ID" value="CAF1446468.1"/>
    <property type="molecule type" value="Genomic_DNA"/>
</dbReference>
<dbReference type="AlphaFoldDB" id="A0A813YJ97"/>
<reference evidence="4" key="1">
    <citation type="submission" date="2021-02" db="EMBL/GenBank/DDBJ databases">
        <authorList>
            <person name="Nowell W R."/>
        </authorList>
    </citation>
    <scope>NUCLEOTIDE SEQUENCE</scope>
</reference>
<feature type="repeat" description="ANK" evidence="3">
    <location>
        <begin position="172"/>
        <end position="204"/>
    </location>
</feature>
<dbReference type="Proteomes" id="UP000663828">
    <property type="component" value="Unassembled WGS sequence"/>
</dbReference>
<evidence type="ECO:0000256" key="3">
    <source>
        <dbReference type="PROSITE-ProRule" id="PRU00023"/>
    </source>
</evidence>
<organism evidence="4 7">
    <name type="scientific">Adineta ricciae</name>
    <name type="common">Rotifer</name>
    <dbReference type="NCBI Taxonomy" id="249248"/>
    <lineage>
        <taxon>Eukaryota</taxon>
        <taxon>Metazoa</taxon>
        <taxon>Spiralia</taxon>
        <taxon>Gnathifera</taxon>
        <taxon>Rotifera</taxon>
        <taxon>Eurotatoria</taxon>
        <taxon>Bdelloidea</taxon>
        <taxon>Adinetida</taxon>
        <taxon>Adinetidae</taxon>
        <taxon>Adineta</taxon>
    </lineage>
</organism>
<protein>
    <submittedName>
        <fullName evidence="4">Uncharacterized protein</fullName>
    </submittedName>
</protein>
<dbReference type="PROSITE" id="PS50297">
    <property type="entry name" value="ANK_REP_REGION"/>
    <property type="match status" value="2"/>
</dbReference>
<name>A0A813YJ97_ADIRI</name>
<proteinExistence type="predicted"/>
<sequence length="462" mass="53574">MNSPTISNSFESLRSFHTKENDIVRLFDELLPWTFNCRTLIDAARNGETAECEDLIRLGVDINDSDTYGNTAVWTSYFHEHLDTLFTLLQLGADPNTRSGEILCSDLHRACSLGDRTLTEILIECGGCVNISDRHGKTPLIYALEYPSSQHTFDLISYLIEHGADINHRDEHGLTPLHYACYRADYQSMKLLVEHQADTSIENSIGYNIRKSNRIYILANQSFPVRYALSCLSYTSPFEHAQYANRLLIVDLLVSQYSIGSCLSYAIIGKSHGHVHLFPLFDFLSYSLIRQRTDLEDFAWNIFLNLHWTKQLTCTLESSIQHTFIYSHYFSHVVYLTQRFHIVNYLLFFSNYLERVTVDAKPNRFCLLLYTNHVDHGLTLVQSMSEHLNVPLDYSRRCILEKLISKSTEKPEKLKFYCRRSIRKSLSLGIHCKLKGICLNKHLKDYILLRELDFLFLNKTHR</sequence>
<dbReference type="Pfam" id="PF12796">
    <property type="entry name" value="Ank_2"/>
    <property type="match status" value="1"/>
</dbReference>
<dbReference type="InterPro" id="IPR036770">
    <property type="entry name" value="Ankyrin_rpt-contain_sf"/>
</dbReference>
<evidence type="ECO:0000313" key="6">
    <source>
        <dbReference type="Proteomes" id="UP000663828"/>
    </source>
</evidence>
<dbReference type="Proteomes" id="UP000663852">
    <property type="component" value="Unassembled WGS sequence"/>
</dbReference>
<dbReference type="SMART" id="SM00248">
    <property type="entry name" value="ANK"/>
    <property type="match status" value="5"/>
</dbReference>
<gene>
    <name evidence="4" type="ORF">EDS130_LOCUS8986</name>
    <name evidence="5" type="ORF">XAT740_LOCUS36618</name>
</gene>
<dbReference type="EMBL" id="CAJNOJ010000029">
    <property type="protein sequence ID" value="CAF0885003.1"/>
    <property type="molecule type" value="Genomic_DNA"/>
</dbReference>
<evidence type="ECO:0000256" key="1">
    <source>
        <dbReference type="ARBA" id="ARBA00022737"/>
    </source>
</evidence>
<dbReference type="PANTHER" id="PTHR23206">
    <property type="entry name" value="MASK PROTEIN"/>
    <property type="match status" value="1"/>
</dbReference>
<evidence type="ECO:0000313" key="5">
    <source>
        <dbReference type="EMBL" id="CAF1446468.1"/>
    </source>
</evidence>
<dbReference type="PROSITE" id="PS50088">
    <property type="entry name" value="ANK_REPEAT"/>
    <property type="match status" value="2"/>
</dbReference>
<dbReference type="OrthoDB" id="194358at2759"/>
<dbReference type="InterPro" id="IPR051631">
    <property type="entry name" value="Ankyrin-KH/SAM_domain"/>
</dbReference>
<accession>A0A813YJ97</accession>
<comment type="caution">
    <text evidence="4">The sequence shown here is derived from an EMBL/GenBank/DDBJ whole genome shotgun (WGS) entry which is preliminary data.</text>
</comment>
<keyword evidence="2 3" id="KW-0040">ANK repeat</keyword>
<dbReference type="PANTHER" id="PTHR23206:SF7">
    <property type="entry name" value="PROTEIN KINASE DOMAIN-CONTAINING PROTEIN"/>
    <property type="match status" value="1"/>
</dbReference>